<evidence type="ECO:0000259" key="15">
    <source>
        <dbReference type="PROSITE" id="PS51352"/>
    </source>
</evidence>
<feature type="compositionally biased region" description="Basic and acidic residues" evidence="14">
    <location>
        <begin position="30"/>
        <end position="39"/>
    </location>
</feature>
<comment type="catalytic activity">
    <reaction evidence="12">
        <text>a hydroperoxide + [thioredoxin]-dithiol = an alcohol + [thioredoxin]-disulfide + H2O</text>
        <dbReference type="Rhea" id="RHEA:62620"/>
        <dbReference type="Rhea" id="RHEA-COMP:10698"/>
        <dbReference type="Rhea" id="RHEA-COMP:10700"/>
        <dbReference type="ChEBI" id="CHEBI:15377"/>
        <dbReference type="ChEBI" id="CHEBI:29950"/>
        <dbReference type="ChEBI" id="CHEBI:30879"/>
        <dbReference type="ChEBI" id="CHEBI:35924"/>
        <dbReference type="ChEBI" id="CHEBI:50058"/>
        <dbReference type="EC" id="1.11.1.24"/>
    </reaction>
</comment>
<feature type="compositionally biased region" description="Low complexity" evidence="14">
    <location>
        <begin position="43"/>
        <end position="52"/>
    </location>
</feature>
<evidence type="ECO:0000256" key="1">
    <source>
        <dbReference type="ARBA" id="ARBA00004123"/>
    </source>
</evidence>
<evidence type="ECO:0000256" key="3">
    <source>
        <dbReference type="ARBA" id="ARBA00013017"/>
    </source>
</evidence>
<evidence type="ECO:0000256" key="5">
    <source>
        <dbReference type="ARBA" id="ARBA00022862"/>
    </source>
</evidence>
<evidence type="ECO:0000256" key="9">
    <source>
        <dbReference type="ARBA" id="ARBA00023284"/>
    </source>
</evidence>
<dbReference type="PANTHER" id="PTHR42801">
    <property type="entry name" value="THIOREDOXIN-DEPENDENT PEROXIDE REDUCTASE"/>
    <property type="match status" value="1"/>
</dbReference>
<dbReference type="InterPro" id="IPR000866">
    <property type="entry name" value="AhpC/TSA"/>
</dbReference>
<organism evidence="16 17">
    <name type="scientific">Canariomyces notabilis</name>
    <dbReference type="NCBI Taxonomy" id="2074819"/>
    <lineage>
        <taxon>Eukaryota</taxon>
        <taxon>Fungi</taxon>
        <taxon>Dikarya</taxon>
        <taxon>Ascomycota</taxon>
        <taxon>Pezizomycotina</taxon>
        <taxon>Sordariomycetes</taxon>
        <taxon>Sordariomycetidae</taxon>
        <taxon>Sordariales</taxon>
        <taxon>Chaetomiaceae</taxon>
        <taxon>Canariomyces</taxon>
    </lineage>
</organism>
<keyword evidence="4" id="KW-0575">Peroxidase</keyword>
<dbReference type="CDD" id="cd03017">
    <property type="entry name" value="PRX_BCP"/>
    <property type="match status" value="1"/>
</dbReference>
<feature type="region of interest" description="Disordered" evidence="14">
    <location>
        <begin position="1"/>
        <end position="52"/>
    </location>
</feature>
<keyword evidence="17" id="KW-1185">Reference proteome</keyword>
<dbReference type="Gene3D" id="3.40.30.10">
    <property type="entry name" value="Glutaredoxin"/>
    <property type="match status" value="1"/>
</dbReference>
<keyword evidence="7" id="KW-1015">Disulfide bond</keyword>
<sequence>MPVELRKRKAPPPPPPPAKKQSRVAKAASKVKETVKGKVPETAASANGNGAAAAAAKPTVGDIITLDGFGGEIETNDGAKTTLKTLVDESKAGVVLFTYPKASTPGCTRQACLFRDAYDELIAASGLAVYGLSSDSPKANTTFKEKQKLPYPLLCDPSASLIGAIGLKKAPKGTTRGVFAVDKAGKVLAAEPGSPEGTVNVVKELVKSLSGSEAAAEKVEEKVEEAKGVEQAREQEAAEKGEEKPAETTAPAPAPTNGEEKVEEKKE</sequence>
<keyword evidence="8" id="KW-0539">Nucleus</keyword>
<evidence type="ECO:0000256" key="13">
    <source>
        <dbReference type="ARBA" id="ARBA00077538"/>
    </source>
</evidence>
<dbReference type="Proteomes" id="UP001302812">
    <property type="component" value="Unassembled WGS sequence"/>
</dbReference>
<dbReference type="RefSeq" id="XP_064671062.1">
    <property type="nucleotide sequence ID" value="XM_064814976.1"/>
</dbReference>
<feature type="compositionally biased region" description="Basic and acidic residues" evidence="14">
    <location>
        <begin position="215"/>
        <end position="246"/>
    </location>
</feature>
<keyword evidence="6" id="KW-0560">Oxidoreductase</keyword>
<evidence type="ECO:0000256" key="4">
    <source>
        <dbReference type="ARBA" id="ARBA00022559"/>
    </source>
</evidence>
<dbReference type="GO" id="GO:0005634">
    <property type="term" value="C:nucleus"/>
    <property type="evidence" value="ECO:0007669"/>
    <property type="project" value="UniProtKB-SubCell"/>
</dbReference>
<dbReference type="GO" id="GO:0005737">
    <property type="term" value="C:cytoplasm"/>
    <property type="evidence" value="ECO:0007669"/>
    <property type="project" value="TreeGrafter"/>
</dbReference>
<comment type="similarity">
    <text evidence="11">Belongs to the peroxiredoxin family. BCP/PrxQ subfamily.</text>
</comment>
<protein>
    <recommendedName>
        <fullName evidence="3">thioredoxin-dependent peroxiredoxin</fullName>
        <ecNumber evidence="3">1.11.1.24</ecNumber>
    </recommendedName>
    <alternativeName>
        <fullName evidence="13">Nuclear thiol peroxidase</fullName>
    </alternativeName>
    <alternativeName>
        <fullName evidence="10">Thioredoxin peroxidase</fullName>
    </alternativeName>
</protein>
<evidence type="ECO:0000256" key="2">
    <source>
        <dbReference type="ARBA" id="ARBA00011245"/>
    </source>
</evidence>
<comment type="subcellular location">
    <subcellularLocation>
        <location evidence="1">Nucleus</location>
    </subcellularLocation>
</comment>
<keyword evidence="9" id="KW-0676">Redox-active center</keyword>
<evidence type="ECO:0000313" key="17">
    <source>
        <dbReference type="Proteomes" id="UP001302812"/>
    </source>
</evidence>
<evidence type="ECO:0000256" key="8">
    <source>
        <dbReference type="ARBA" id="ARBA00023242"/>
    </source>
</evidence>
<dbReference type="PROSITE" id="PS51352">
    <property type="entry name" value="THIOREDOXIN_2"/>
    <property type="match status" value="1"/>
</dbReference>
<dbReference type="Pfam" id="PF00578">
    <property type="entry name" value="AhpC-TSA"/>
    <property type="match status" value="1"/>
</dbReference>
<evidence type="ECO:0000256" key="6">
    <source>
        <dbReference type="ARBA" id="ARBA00023002"/>
    </source>
</evidence>
<reference evidence="16" key="2">
    <citation type="submission" date="2023-05" db="EMBL/GenBank/DDBJ databases">
        <authorList>
            <consortium name="Lawrence Berkeley National Laboratory"/>
            <person name="Steindorff A."/>
            <person name="Hensen N."/>
            <person name="Bonometti L."/>
            <person name="Westerberg I."/>
            <person name="Brannstrom I.O."/>
            <person name="Guillou S."/>
            <person name="Cros-Aarteil S."/>
            <person name="Calhoun S."/>
            <person name="Haridas S."/>
            <person name="Kuo A."/>
            <person name="Mondo S."/>
            <person name="Pangilinan J."/>
            <person name="Riley R."/>
            <person name="Labutti K."/>
            <person name="Andreopoulos B."/>
            <person name="Lipzen A."/>
            <person name="Chen C."/>
            <person name="Yanf M."/>
            <person name="Daum C."/>
            <person name="Ng V."/>
            <person name="Clum A."/>
            <person name="Ohm R."/>
            <person name="Martin F."/>
            <person name="Silar P."/>
            <person name="Natvig D."/>
            <person name="Lalanne C."/>
            <person name="Gautier V."/>
            <person name="Ament-Velasquez S.L."/>
            <person name="Kruys A."/>
            <person name="Hutchinson M.I."/>
            <person name="Powell A.J."/>
            <person name="Barry K."/>
            <person name="Miller A.N."/>
            <person name="Grigoriev I.V."/>
            <person name="Debuchy R."/>
            <person name="Gladieux P."/>
            <person name="Thoren M.H."/>
            <person name="Johannesson H."/>
        </authorList>
    </citation>
    <scope>NUCLEOTIDE SEQUENCE</scope>
    <source>
        <strain evidence="16">CBS 508.74</strain>
    </source>
</reference>
<feature type="compositionally biased region" description="Basic residues" evidence="14">
    <location>
        <begin position="1"/>
        <end position="10"/>
    </location>
</feature>
<feature type="domain" description="Thioredoxin" evidence="15">
    <location>
        <begin position="45"/>
        <end position="211"/>
    </location>
</feature>
<dbReference type="InterPro" id="IPR036249">
    <property type="entry name" value="Thioredoxin-like_sf"/>
</dbReference>
<evidence type="ECO:0000256" key="11">
    <source>
        <dbReference type="ARBA" id="ARBA00038489"/>
    </source>
</evidence>
<dbReference type="InterPro" id="IPR050924">
    <property type="entry name" value="Peroxiredoxin_BCP/PrxQ"/>
</dbReference>
<evidence type="ECO:0000256" key="12">
    <source>
        <dbReference type="ARBA" id="ARBA00049091"/>
    </source>
</evidence>
<dbReference type="InterPro" id="IPR013766">
    <property type="entry name" value="Thioredoxin_domain"/>
</dbReference>
<dbReference type="GO" id="GO:0008379">
    <property type="term" value="F:thioredoxin peroxidase activity"/>
    <property type="evidence" value="ECO:0007669"/>
    <property type="project" value="TreeGrafter"/>
</dbReference>
<evidence type="ECO:0000256" key="14">
    <source>
        <dbReference type="SAM" id="MobiDB-lite"/>
    </source>
</evidence>
<feature type="compositionally biased region" description="Basic and acidic residues" evidence="14">
    <location>
        <begin position="258"/>
        <end position="267"/>
    </location>
</feature>
<dbReference type="SUPFAM" id="SSF52833">
    <property type="entry name" value="Thioredoxin-like"/>
    <property type="match status" value="1"/>
</dbReference>
<dbReference type="FunFam" id="3.40.30.10:FF:000157">
    <property type="entry name" value="DOT5p Nuclear thiol peroxidase"/>
    <property type="match status" value="1"/>
</dbReference>
<gene>
    <name evidence="16" type="ORF">N656DRAFT_778269</name>
</gene>
<proteinExistence type="inferred from homology"/>
<comment type="caution">
    <text evidence="16">The sequence shown here is derived from an EMBL/GenBank/DDBJ whole genome shotgun (WGS) entry which is preliminary data.</text>
</comment>
<name>A0AAN6TFG8_9PEZI</name>
<dbReference type="GO" id="GO:0045454">
    <property type="term" value="P:cell redox homeostasis"/>
    <property type="evidence" value="ECO:0007669"/>
    <property type="project" value="TreeGrafter"/>
</dbReference>
<comment type="subunit">
    <text evidence="2">Monomer.</text>
</comment>
<dbReference type="GO" id="GO:0034599">
    <property type="term" value="P:cellular response to oxidative stress"/>
    <property type="evidence" value="ECO:0007669"/>
    <property type="project" value="TreeGrafter"/>
</dbReference>
<dbReference type="EC" id="1.11.1.24" evidence="3"/>
<dbReference type="EMBL" id="MU853339">
    <property type="protein sequence ID" value="KAK4113492.1"/>
    <property type="molecule type" value="Genomic_DNA"/>
</dbReference>
<evidence type="ECO:0000256" key="10">
    <source>
        <dbReference type="ARBA" id="ARBA00032824"/>
    </source>
</evidence>
<evidence type="ECO:0000313" key="16">
    <source>
        <dbReference type="EMBL" id="KAK4113492.1"/>
    </source>
</evidence>
<dbReference type="PANTHER" id="PTHR42801:SF23">
    <property type="entry name" value="PEROXIREDOXIN DOT5"/>
    <property type="match status" value="1"/>
</dbReference>
<feature type="region of interest" description="Disordered" evidence="14">
    <location>
        <begin position="211"/>
        <end position="267"/>
    </location>
</feature>
<evidence type="ECO:0000256" key="7">
    <source>
        <dbReference type="ARBA" id="ARBA00023157"/>
    </source>
</evidence>
<accession>A0AAN6TFG8</accession>
<keyword evidence="5" id="KW-0049">Antioxidant</keyword>
<dbReference type="AlphaFoldDB" id="A0AAN6TFG8"/>
<dbReference type="GeneID" id="89939101"/>
<reference evidence="16" key="1">
    <citation type="journal article" date="2023" name="Mol. Phylogenet. Evol.">
        <title>Genome-scale phylogeny and comparative genomics of the fungal order Sordariales.</title>
        <authorList>
            <person name="Hensen N."/>
            <person name="Bonometti L."/>
            <person name="Westerberg I."/>
            <person name="Brannstrom I.O."/>
            <person name="Guillou S."/>
            <person name="Cros-Aarteil S."/>
            <person name="Calhoun S."/>
            <person name="Haridas S."/>
            <person name="Kuo A."/>
            <person name="Mondo S."/>
            <person name="Pangilinan J."/>
            <person name="Riley R."/>
            <person name="LaButti K."/>
            <person name="Andreopoulos B."/>
            <person name="Lipzen A."/>
            <person name="Chen C."/>
            <person name="Yan M."/>
            <person name="Daum C."/>
            <person name="Ng V."/>
            <person name="Clum A."/>
            <person name="Steindorff A."/>
            <person name="Ohm R.A."/>
            <person name="Martin F."/>
            <person name="Silar P."/>
            <person name="Natvig D.O."/>
            <person name="Lalanne C."/>
            <person name="Gautier V."/>
            <person name="Ament-Velasquez S.L."/>
            <person name="Kruys A."/>
            <person name="Hutchinson M.I."/>
            <person name="Powell A.J."/>
            <person name="Barry K."/>
            <person name="Miller A.N."/>
            <person name="Grigoriev I.V."/>
            <person name="Debuchy R."/>
            <person name="Gladieux P."/>
            <person name="Hiltunen Thoren M."/>
            <person name="Johannesson H."/>
        </authorList>
    </citation>
    <scope>NUCLEOTIDE SEQUENCE</scope>
    <source>
        <strain evidence="16">CBS 508.74</strain>
    </source>
</reference>